<protein>
    <recommendedName>
        <fullName evidence="2">N-acetylglucosaminylphosphatidylinositol deacetylase</fullName>
        <ecNumber evidence="2">3.5.1.89</ecNumber>
    </recommendedName>
</protein>
<dbReference type="SUPFAM" id="SSF102588">
    <property type="entry name" value="LmbE-like"/>
    <property type="match status" value="1"/>
</dbReference>
<dbReference type="PANTHER" id="PTHR12993">
    <property type="entry name" value="N-ACETYLGLUCOSAMINYL-PHOSPHATIDYLINOSITOL DE-N-ACETYLASE-RELATED"/>
    <property type="match status" value="1"/>
</dbReference>
<name>A0A6F9DN56_9ASCI</name>
<dbReference type="InterPro" id="IPR003737">
    <property type="entry name" value="GlcNAc_PI_deacetylase-related"/>
</dbReference>
<dbReference type="PANTHER" id="PTHR12993:SF11">
    <property type="entry name" value="N-ACETYLGLUCOSAMINYL-PHOSPHATIDYLINOSITOL DE-N-ACETYLASE"/>
    <property type="match status" value="1"/>
</dbReference>
<proteinExistence type="evidence at transcript level"/>
<keyword evidence="3" id="KW-0472">Membrane</keyword>
<evidence type="ECO:0000256" key="3">
    <source>
        <dbReference type="SAM" id="Phobius"/>
    </source>
</evidence>
<dbReference type="AlphaFoldDB" id="A0A6F9DN56"/>
<dbReference type="GO" id="GO:0006506">
    <property type="term" value="P:GPI anchor biosynthetic process"/>
    <property type="evidence" value="ECO:0007669"/>
    <property type="project" value="UniProtKB-UniPathway"/>
</dbReference>
<sequence length="263" mass="30124">MSLDVSSSGMLIVLFLLVAAYLILIKLHAIQTEKPLRLGLKRNDSVLVVVSHPDDECLFFSPTILYLTQRGFKVHVLSLTSGNFYGDGKRRVRELLNSCDNLGVPHDRVFCTNKFEDNPNLDWECDIVAKHIEEHLAKSEANTIITFDDYGVSGHINHKSAYKSVRHLVRSKICSRDLQAFSLESVFLPRKYIQVLDIFISLFYEWLDSDTTLIVASPADYYTAYNSMLKHQSQLVWFRKLFVIFSRLVTACLSNFQVNKPLL</sequence>
<dbReference type="Pfam" id="PF02585">
    <property type="entry name" value="PIG-L"/>
    <property type="match status" value="1"/>
</dbReference>
<keyword evidence="3" id="KW-0812">Transmembrane</keyword>
<organism evidence="4">
    <name type="scientific">Phallusia mammillata</name>
    <dbReference type="NCBI Taxonomy" id="59560"/>
    <lineage>
        <taxon>Eukaryota</taxon>
        <taxon>Metazoa</taxon>
        <taxon>Chordata</taxon>
        <taxon>Tunicata</taxon>
        <taxon>Ascidiacea</taxon>
        <taxon>Phlebobranchia</taxon>
        <taxon>Ascidiidae</taxon>
        <taxon>Phallusia</taxon>
    </lineage>
</organism>
<reference evidence="4" key="1">
    <citation type="submission" date="2020-04" db="EMBL/GenBank/DDBJ databases">
        <authorList>
            <person name="Neveu A P."/>
        </authorList>
    </citation>
    <scope>NUCLEOTIDE SEQUENCE</scope>
    <source>
        <tissue evidence="4">Whole embryo</tissue>
    </source>
</reference>
<dbReference type="EC" id="3.5.1.89" evidence="2"/>
<keyword evidence="3" id="KW-1133">Transmembrane helix</keyword>
<evidence type="ECO:0000256" key="2">
    <source>
        <dbReference type="ARBA" id="ARBA00012176"/>
    </source>
</evidence>
<gene>
    <name evidence="4" type="primary">Pigl</name>
</gene>
<evidence type="ECO:0000256" key="1">
    <source>
        <dbReference type="ARBA" id="ARBA00006066"/>
    </source>
</evidence>
<dbReference type="InterPro" id="IPR024078">
    <property type="entry name" value="LmbE-like_dom_sf"/>
</dbReference>
<dbReference type="EMBL" id="LR789002">
    <property type="protein sequence ID" value="CAB3264864.1"/>
    <property type="molecule type" value="mRNA"/>
</dbReference>
<dbReference type="GO" id="GO:0016020">
    <property type="term" value="C:membrane"/>
    <property type="evidence" value="ECO:0007669"/>
    <property type="project" value="GOC"/>
</dbReference>
<dbReference type="GO" id="GO:0005783">
    <property type="term" value="C:endoplasmic reticulum"/>
    <property type="evidence" value="ECO:0007669"/>
    <property type="project" value="TreeGrafter"/>
</dbReference>
<dbReference type="UniPathway" id="UPA00196"/>
<evidence type="ECO:0000313" key="4">
    <source>
        <dbReference type="EMBL" id="CAB3264864.1"/>
    </source>
</evidence>
<dbReference type="GO" id="GO:0000225">
    <property type="term" value="F:N-acetylglucosaminylphosphatidylinositol deacetylase activity"/>
    <property type="evidence" value="ECO:0007669"/>
    <property type="project" value="UniProtKB-EC"/>
</dbReference>
<accession>A0A6F9DN56</accession>
<feature type="transmembrane region" description="Helical" evidence="3">
    <location>
        <begin position="6"/>
        <end position="27"/>
    </location>
</feature>
<comment type="similarity">
    <text evidence="1">Belongs to the PIGL family.</text>
</comment>
<dbReference type="Gene3D" id="3.40.50.10320">
    <property type="entry name" value="LmbE-like"/>
    <property type="match status" value="1"/>
</dbReference>